<evidence type="ECO:0000313" key="2">
    <source>
        <dbReference type="EMBL" id="KLO14647.1"/>
    </source>
</evidence>
<feature type="region of interest" description="Disordered" evidence="1">
    <location>
        <begin position="155"/>
        <end position="176"/>
    </location>
</feature>
<protein>
    <recommendedName>
        <fullName evidence="4">F-box domain-containing protein</fullName>
    </recommendedName>
</protein>
<accession>A0A0H2RSR4</accession>
<sequence>MTSIWELKTNQMVNSRIGKLVGARRPTSESRSVFISSASKCGSSAILNALKASPLEDGTRGRRHVSPVKRDGGWRFHKFDAHSRNEIRGEMSGEEGNLVVMRKRLADRRGVVCRKTIDLNTNLAGSGRIFSIDHHHHHHPFVKHQCLGTSRIDEKGKTRHQEDLTYGEKGTDPGESDESFVAVAGEEGGHKQQQFRYEKVHLDYCYEFIADIYHLFRVTEMPASDKATSQTVPNAERRRKAVNENPKPALQVANTDSDGAVCSSNASYPSVKDEQYLAVRVRGLESLSDDVLRIIFMDSANQSFGMAFRLSTVCRRFRRICLSTPSLWSYFDIALYTHKDAGTKLSLERSQSAGLHLDIWRTTPESNALFAPHRKRWESILTSFEGQKPQLNKLFLEKDKGGLPRLRSVVLGGTASPEVMNKIVKSLNVSAPNLHYLNFSIRTPIHVKTPRYILPKSLTCLELTVLQPVVSVAASTKDFISLLQSAPLLETIELNLKHLVLFDHYISPTHDSEEVVSFPRVEKASLSFPVEPGLTSLLERLYFPNAKEFAITVVEKYRDLEVEVEDEFFYFEDDYEDREPELCDVDDIGPGMNLMRVVFSAGKRYPKLARLSLCFAFRQEYELDPEFPLDETLIMDYAALCPALQDLSLQSTILIDHLVLPPLCNIKLLECRLKNTDWLVDYAGDLRRDGYWSSFGLLQVLRCKLVEEEASWDALIPAYGSKLESFPENPLHACELLTVEDYATQC</sequence>
<evidence type="ECO:0008006" key="4">
    <source>
        <dbReference type="Google" id="ProtNLM"/>
    </source>
</evidence>
<reference evidence="2 3" key="1">
    <citation type="submission" date="2015-04" db="EMBL/GenBank/DDBJ databases">
        <title>Complete genome sequence of Schizopora paradoxa KUC8140, a cosmopolitan wood degrader in East Asia.</title>
        <authorList>
            <consortium name="DOE Joint Genome Institute"/>
            <person name="Min B."/>
            <person name="Park H."/>
            <person name="Jang Y."/>
            <person name="Kim J.-J."/>
            <person name="Kim K.H."/>
            <person name="Pangilinan J."/>
            <person name="Lipzen A."/>
            <person name="Riley R."/>
            <person name="Grigoriev I.V."/>
            <person name="Spatafora J.W."/>
            <person name="Choi I.-G."/>
        </authorList>
    </citation>
    <scope>NUCLEOTIDE SEQUENCE [LARGE SCALE GENOMIC DNA]</scope>
    <source>
        <strain evidence="2 3">KUC8140</strain>
    </source>
</reference>
<dbReference type="InParanoid" id="A0A0H2RSR4"/>
<organism evidence="2 3">
    <name type="scientific">Schizopora paradoxa</name>
    <dbReference type="NCBI Taxonomy" id="27342"/>
    <lineage>
        <taxon>Eukaryota</taxon>
        <taxon>Fungi</taxon>
        <taxon>Dikarya</taxon>
        <taxon>Basidiomycota</taxon>
        <taxon>Agaricomycotina</taxon>
        <taxon>Agaricomycetes</taxon>
        <taxon>Hymenochaetales</taxon>
        <taxon>Schizoporaceae</taxon>
        <taxon>Schizopora</taxon>
    </lineage>
</organism>
<dbReference type="AlphaFoldDB" id="A0A0H2RSR4"/>
<evidence type="ECO:0000313" key="3">
    <source>
        <dbReference type="Proteomes" id="UP000053477"/>
    </source>
</evidence>
<proteinExistence type="predicted"/>
<name>A0A0H2RSR4_9AGAM</name>
<evidence type="ECO:0000256" key="1">
    <source>
        <dbReference type="SAM" id="MobiDB-lite"/>
    </source>
</evidence>
<dbReference type="EMBL" id="KQ085940">
    <property type="protein sequence ID" value="KLO14647.1"/>
    <property type="molecule type" value="Genomic_DNA"/>
</dbReference>
<dbReference type="InterPro" id="IPR036047">
    <property type="entry name" value="F-box-like_dom_sf"/>
</dbReference>
<gene>
    <name evidence="2" type="ORF">SCHPADRAFT_889075</name>
</gene>
<dbReference type="Proteomes" id="UP000053477">
    <property type="component" value="Unassembled WGS sequence"/>
</dbReference>
<dbReference type="OrthoDB" id="2753001at2759"/>
<keyword evidence="3" id="KW-1185">Reference proteome</keyword>
<dbReference type="InterPro" id="IPR032675">
    <property type="entry name" value="LRR_dom_sf"/>
</dbReference>
<dbReference type="Gene3D" id="3.80.10.10">
    <property type="entry name" value="Ribonuclease Inhibitor"/>
    <property type="match status" value="1"/>
</dbReference>
<dbReference type="SUPFAM" id="SSF81383">
    <property type="entry name" value="F-box domain"/>
    <property type="match status" value="1"/>
</dbReference>